<reference evidence="4 5" key="1">
    <citation type="journal article" date="2019" name="Nat. Ecol. Evol.">
        <title>Megaphylogeny resolves global patterns of mushroom evolution.</title>
        <authorList>
            <person name="Varga T."/>
            <person name="Krizsan K."/>
            <person name="Foldi C."/>
            <person name="Dima B."/>
            <person name="Sanchez-Garcia M."/>
            <person name="Sanchez-Ramirez S."/>
            <person name="Szollosi G.J."/>
            <person name="Szarkandi J.G."/>
            <person name="Papp V."/>
            <person name="Albert L."/>
            <person name="Andreopoulos W."/>
            <person name="Angelini C."/>
            <person name="Antonin V."/>
            <person name="Barry K.W."/>
            <person name="Bougher N.L."/>
            <person name="Buchanan P."/>
            <person name="Buyck B."/>
            <person name="Bense V."/>
            <person name="Catcheside P."/>
            <person name="Chovatia M."/>
            <person name="Cooper J."/>
            <person name="Damon W."/>
            <person name="Desjardin D."/>
            <person name="Finy P."/>
            <person name="Geml J."/>
            <person name="Haridas S."/>
            <person name="Hughes K."/>
            <person name="Justo A."/>
            <person name="Karasinski D."/>
            <person name="Kautmanova I."/>
            <person name="Kiss B."/>
            <person name="Kocsube S."/>
            <person name="Kotiranta H."/>
            <person name="LaButti K.M."/>
            <person name="Lechner B.E."/>
            <person name="Liimatainen K."/>
            <person name="Lipzen A."/>
            <person name="Lukacs Z."/>
            <person name="Mihaltcheva S."/>
            <person name="Morgado L.N."/>
            <person name="Niskanen T."/>
            <person name="Noordeloos M.E."/>
            <person name="Ohm R.A."/>
            <person name="Ortiz-Santana B."/>
            <person name="Ovrebo C."/>
            <person name="Racz N."/>
            <person name="Riley R."/>
            <person name="Savchenko A."/>
            <person name="Shiryaev A."/>
            <person name="Soop K."/>
            <person name="Spirin V."/>
            <person name="Szebenyi C."/>
            <person name="Tomsovsky M."/>
            <person name="Tulloss R.E."/>
            <person name="Uehling J."/>
            <person name="Grigoriev I.V."/>
            <person name="Vagvolgyi C."/>
            <person name="Papp T."/>
            <person name="Martin F.M."/>
            <person name="Miettinen O."/>
            <person name="Hibbett D.S."/>
            <person name="Nagy L.G."/>
        </authorList>
    </citation>
    <scope>NUCLEOTIDE SEQUENCE [LARGE SCALE GENOMIC DNA]</scope>
    <source>
        <strain evidence="4 5">CBS 166.37</strain>
    </source>
</reference>
<dbReference type="InterPro" id="IPR045339">
    <property type="entry name" value="DUF6534"/>
</dbReference>
<organism evidence="4 5">
    <name type="scientific">Crucibulum laeve</name>
    <dbReference type="NCBI Taxonomy" id="68775"/>
    <lineage>
        <taxon>Eukaryota</taxon>
        <taxon>Fungi</taxon>
        <taxon>Dikarya</taxon>
        <taxon>Basidiomycota</taxon>
        <taxon>Agaricomycotina</taxon>
        <taxon>Agaricomycetes</taxon>
        <taxon>Agaricomycetidae</taxon>
        <taxon>Agaricales</taxon>
        <taxon>Agaricineae</taxon>
        <taxon>Nidulariaceae</taxon>
        <taxon>Crucibulum</taxon>
    </lineage>
</organism>
<feature type="transmembrane region" description="Helical" evidence="2">
    <location>
        <begin position="47"/>
        <end position="69"/>
    </location>
</feature>
<accession>A0A5C3LTF2</accession>
<protein>
    <recommendedName>
        <fullName evidence="3">DUF6534 domain-containing protein</fullName>
    </recommendedName>
</protein>
<evidence type="ECO:0000313" key="4">
    <source>
        <dbReference type="EMBL" id="TFK36200.1"/>
    </source>
</evidence>
<feature type="region of interest" description="Disordered" evidence="1">
    <location>
        <begin position="276"/>
        <end position="308"/>
    </location>
</feature>
<dbReference type="PANTHER" id="PTHR40465">
    <property type="entry name" value="CHROMOSOME 1, WHOLE GENOME SHOTGUN SEQUENCE"/>
    <property type="match status" value="1"/>
</dbReference>
<keyword evidence="2" id="KW-1133">Transmembrane helix</keyword>
<feature type="transmembrane region" description="Helical" evidence="2">
    <location>
        <begin position="161"/>
        <end position="183"/>
    </location>
</feature>
<feature type="domain" description="DUF6534" evidence="3">
    <location>
        <begin position="168"/>
        <end position="255"/>
    </location>
</feature>
<name>A0A5C3LTF2_9AGAR</name>
<dbReference type="OrthoDB" id="3049086at2759"/>
<evidence type="ECO:0000256" key="1">
    <source>
        <dbReference type="SAM" id="MobiDB-lite"/>
    </source>
</evidence>
<feature type="transmembrane region" description="Helical" evidence="2">
    <location>
        <begin position="14"/>
        <end position="35"/>
    </location>
</feature>
<dbReference type="AlphaFoldDB" id="A0A5C3LTF2"/>
<sequence length="308" mass="35384">MSGPNQLRYSGAPLIGYAISSVLYGMLCGQVVWFFRRYPNEHRYMKYFVAFILLTETGNFFSGFAVLWHNLIRRGFAMPWEKFVRCGPWALHVARPFTETTCLLVEAFFIRRMWIFADQKRLAQFTVLPFLCGWGCTIAYLVGMVKYSCFPQIARNRPLLVASYCFRIISDGLIAFTMTYTLYKRSTRMSFTSSVRTVRGLIGWMVTTGLLMWLSAIAFIVTQLRVGNTLIPIGVYFLRGRIYANAMLAQLNDRERYRVLANKTRTMDINIETTTSGSIEQIPSGDNSLEQQQDDIEMVPTTPSTRNL</sequence>
<dbReference type="PANTHER" id="PTHR40465:SF1">
    <property type="entry name" value="DUF6534 DOMAIN-CONTAINING PROTEIN"/>
    <property type="match status" value="1"/>
</dbReference>
<feature type="compositionally biased region" description="Polar residues" evidence="1">
    <location>
        <begin position="276"/>
        <end position="291"/>
    </location>
</feature>
<dbReference type="Pfam" id="PF20152">
    <property type="entry name" value="DUF6534"/>
    <property type="match status" value="1"/>
</dbReference>
<gene>
    <name evidence="4" type="ORF">BDQ12DRAFT_687002</name>
</gene>
<keyword evidence="2" id="KW-0472">Membrane</keyword>
<evidence type="ECO:0000256" key="2">
    <source>
        <dbReference type="SAM" id="Phobius"/>
    </source>
</evidence>
<feature type="transmembrane region" description="Helical" evidence="2">
    <location>
        <begin position="122"/>
        <end position="141"/>
    </location>
</feature>
<dbReference type="Proteomes" id="UP000308652">
    <property type="component" value="Unassembled WGS sequence"/>
</dbReference>
<evidence type="ECO:0000313" key="5">
    <source>
        <dbReference type="Proteomes" id="UP000308652"/>
    </source>
</evidence>
<keyword evidence="5" id="KW-1185">Reference proteome</keyword>
<keyword evidence="2" id="KW-0812">Transmembrane</keyword>
<evidence type="ECO:0000259" key="3">
    <source>
        <dbReference type="Pfam" id="PF20152"/>
    </source>
</evidence>
<dbReference type="EMBL" id="ML213615">
    <property type="protein sequence ID" value="TFK36200.1"/>
    <property type="molecule type" value="Genomic_DNA"/>
</dbReference>
<proteinExistence type="predicted"/>
<feature type="transmembrane region" description="Helical" evidence="2">
    <location>
        <begin position="204"/>
        <end position="224"/>
    </location>
</feature>